<protein>
    <submittedName>
        <fullName evidence="11">Uncharacterized protein LOC109487664</fullName>
    </submittedName>
</protein>
<keyword evidence="3" id="KW-0328">Glycosyltransferase</keyword>
<dbReference type="GO" id="GO:0008194">
    <property type="term" value="F:UDP-glycosyltransferase activity"/>
    <property type="evidence" value="ECO:0007669"/>
    <property type="project" value="InterPro"/>
</dbReference>
<feature type="chain" id="PRO_5027863773" evidence="9">
    <location>
        <begin position="24"/>
        <end position="1039"/>
    </location>
</feature>
<organism evidence="10 11">
    <name type="scientific">Branchiostoma belcheri</name>
    <name type="common">Amphioxus</name>
    <dbReference type="NCBI Taxonomy" id="7741"/>
    <lineage>
        <taxon>Eukaryota</taxon>
        <taxon>Metazoa</taxon>
        <taxon>Chordata</taxon>
        <taxon>Cephalochordata</taxon>
        <taxon>Leptocardii</taxon>
        <taxon>Amphioxiformes</taxon>
        <taxon>Branchiostomatidae</taxon>
        <taxon>Branchiostoma</taxon>
    </lineage>
</organism>
<dbReference type="RefSeq" id="XP_019647225.1">
    <property type="nucleotide sequence ID" value="XM_019791666.1"/>
</dbReference>
<dbReference type="FunFam" id="3.40.50.2000:FF:000001">
    <property type="entry name" value="UDP-glucuronosyltransferase"/>
    <property type="match status" value="2"/>
</dbReference>
<dbReference type="SUPFAM" id="SSF53756">
    <property type="entry name" value="UDP-Glycosyltransferase/glycogen phosphorylase"/>
    <property type="match status" value="2"/>
</dbReference>
<keyword evidence="6 8" id="KW-1133">Transmembrane helix</keyword>
<proteinExistence type="inferred from homology"/>
<evidence type="ECO:0000256" key="5">
    <source>
        <dbReference type="ARBA" id="ARBA00022692"/>
    </source>
</evidence>
<keyword evidence="7 8" id="KW-0472">Membrane</keyword>
<dbReference type="GO" id="GO:0016020">
    <property type="term" value="C:membrane"/>
    <property type="evidence" value="ECO:0007669"/>
    <property type="project" value="UniProtKB-SubCell"/>
</dbReference>
<sequence>MEIRSRYVLLCVIIILTVHGIGAEKVLVVPPAVAGSHWFPLASVGQALAGRGHDVTVVVSQDIVDKRRTERPDLQFESFLDKRSHAGLEAIIAQMSDVSDNSMFHRLQILKEMTKFTAQYCDLLLGDVGLMRRLKQARFQVVVSEPFICQCGAIVAAHLGLPHVALLRNDPVGLDSLATGVPRPPSYVPFLLSSFTDRMTFSQRVQNLVVSFRVSMMFQWISGGINKDLVRKYLGEEETLVGFLAKTDVWLYQTDVLLDLPSPRMPNMVDVGGINSQAANSLSEDLELFMQSSGGAGVVVVSFGSQAKTINPERAEVMAAAFSQLRQKVVWRYTGEKPVGLGNNTKLMSWLPQNDLLGHPKTKAFVTHTGINGVFEALYHGVPMVCLPLFGDQPGNAARVVSRGLGMRLDFNTFTTETLYQAIMQVLTDKRFVLVCPSLATLRRQPACPVCTVTSPSHPWSGPLSFLSCLHITRPANCGNSQASCLNFENLRHVRISGHFRVASQTTSGSSRRNAMEIRSQYVLLCVMISLTVHGIGADKVLVVPPAVAGSHWFPLASVGQALVGRGHDVTVVVSQDIVDKRRTERPELQFESFLDKRSHAGLEAIIAQIIDVPDNSMFHRLQILKEMTKFTAQYCDLLLGDVGLMRRLKQARFQVVVSEPFFCQCGAIVAAYLGVPHVALLRNDPSGLDTLATGVPRPPSYVPFLLSSFTDRMTFSQRVQNLVVPFRVSVMFQWISGRINNDLVKKYLGKEETLVGILAKTDVWLYQTDVLLDLPSPRMPNMVDVGGINSQAANSLFEDLELFMRSSGGAGVVVVSFGSQAKTINPERAEVMAAAFAQLRQKVVWRYTGEKPAGLGNNTKLMSWLPQNDLLGHPKTKAFVTHTGINGVFEALYHGVPMVCLPLFGDQPGNAARVVSRGLGMRLDFNTFTTETLYQAIVQVLTDKSYRETAARLSRLHRDQPQSPMERAVWWIEHVIKHGGLSHLRARAVELPWYQYYLLDVAAFLLAVCSAVLVLIWCSCSLVCRKICRKSGDKLKSQ</sequence>
<keyword evidence="4" id="KW-0808">Transferase</keyword>
<name>A0A6P5A1R9_BRABE</name>
<evidence type="ECO:0000256" key="7">
    <source>
        <dbReference type="ARBA" id="ARBA00023136"/>
    </source>
</evidence>
<dbReference type="AlphaFoldDB" id="A0A6P5A1R9"/>
<dbReference type="FunFam" id="3.40.50.2000:FF:000195">
    <property type="entry name" value="UDP-glucuronosyltransferase"/>
    <property type="match status" value="2"/>
</dbReference>
<evidence type="ECO:0000256" key="1">
    <source>
        <dbReference type="ARBA" id="ARBA00004370"/>
    </source>
</evidence>
<comment type="similarity">
    <text evidence="2">Belongs to the UDP-glycosyltransferase family.</text>
</comment>
<reference evidence="11" key="1">
    <citation type="submission" date="2025-08" db="UniProtKB">
        <authorList>
            <consortium name="RefSeq"/>
        </authorList>
    </citation>
    <scope>IDENTIFICATION</scope>
    <source>
        <tissue evidence="11">Gonad</tissue>
    </source>
</reference>
<dbReference type="InterPro" id="IPR002213">
    <property type="entry name" value="UDP_glucos_trans"/>
</dbReference>
<evidence type="ECO:0000256" key="4">
    <source>
        <dbReference type="ARBA" id="ARBA00022679"/>
    </source>
</evidence>
<dbReference type="InterPro" id="IPR050271">
    <property type="entry name" value="UDP-glycosyltransferase"/>
</dbReference>
<evidence type="ECO:0000256" key="6">
    <source>
        <dbReference type="ARBA" id="ARBA00022989"/>
    </source>
</evidence>
<dbReference type="PROSITE" id="PS00375">
    <property type="entry name" value="UDPGT"/>
    <property type="match status" value="2"/>
</dbReference>
<keyword evidence="5 8" id="KW-0812">Transmembrane</keyword>
<dbReference type="InterPro" id="IPR035595">
    <property type="entry name" value="UDP_glycos_trans_CS"/>
</dbReference>
<dbReference type="KEGG" id="bbel:109487664"/>
<dbReference type="OrthoDB" id="5835829at2759"/>
<dbReference type="CDD" id="cd03784">
    <property type="entry name" value="GT1_Gtf-like"/>
    <property type="match status" value="2"/>
</dbReference>
<dbReference type="Pfam" id="PF00201">
    <property type="entry name" value="UDPGT"/>
    <property type="match status" value="2"/>
</dbReference>
<keyword evidence="10" id="KW-1185">Reference proteome</keyword>
<dbReference type="PANTHER" id="PTHR48043:SF145">
    <property type="entry name" value="FI06409P-RELATED"/>
    <property type="match status" value="1"/>
</dbReference>
<evidence type="ECO:0000256" key="9">
    <source>
        <dbReference type="SAM" id="SignalP"/>
    </source>
</evidence>
<evidence type="ECO:0000256" key="8">
    <source>
        <dbReference type="SAM" id="Phobius"/>
    </source>
</evidence>
<evidence type="ECO:0000313" key="10">
    <source>
        <dbReference type="Proteomes" id="UP000515135"/>
    </source>
</evidence>
<accession>A0A6P5A1R9</accession>
<comment type="subcellular location">
    <subcellularLocation>
        <location evidence="1">Membrane</location>
    </subcellularLocation>
</comment>
<feature type="transmembrane region" description="Helical" evidence="8">
    <location>
        <begin position="997"/>
        <end position="1025"/>
    </location>
</feature>
<dbReference type="GeneID" id="109487664"/>
<dbReference type="Gene3D" id="3.40.50.2000">
    <property type="entry name" value="Glycogen Phosphorylase B"/>
    <property type="match status" value="4"/>
</dbReference>
<keyword evidence="9" id="KW-0732">Signal</keyword>
<evidence type="ECO:0000256" key="2">
    <source>
        <dbReference type="ARBA" id="ARBA00009995"/>
    </source>
</evidence>
<evidence type="ECO:0000256" key="3">
    <source>
        <dbReference type="ARBA" id="ARBA00022676"/>
    </source>
</evidence>
<gene>
    <name evidence="11" type="primary">LOC109487664</name>
</gene>
<evidence type="ECO:0000313" key="11">
    <source>
        <dbReference type="RefSeq" id="XP_019647225.1"/>
    </source>
</evidence>
<dbReference type="Proteomes" id="UP000515135">
    <property type="component" value="Unplaced"/>
</dbReference>
<dbReference type="PANTHER" id="PTHR48043">
    <property type="entry name" value="EG:EG0003.4 PROTEIN-RELATED"/>
    <property type="match status" value="1"/>
</dbReference>
<feature type="signal peptide" evidence="9">
    <location>
        <begin position="1"/>
        <end position="23"/>
    </location>
</feature>